<keyword evidence="2 9" id="KW-0997">Cell inner membrane</keyword>
<gene>
    <name evidence="13" type="ORF">DFR26_2027</name>
</gene>
<organism evidence="13 14">
    <name type="scientific">Paraperlucidibaca baekdonensis</name>
    <dbReference type="NCBI Taxonomy" id="748120"/>
    <lineage>
        <taxon>Bacteria</taxon>
        <taxon>Pseudomonadati</taxon>
        <taxon>Pseudomonadota</taxon>
        <taxon>Gammaproteobacteria</taxon>
        <taxon>Moraxellales</taxon>
        <taxon>Moraxellaceae</taxon>
        <taxon>Paraperlucidibaca</taxon>
    </lineage>
</organism>
<evidence type="ECO:0000256" key="1">
    <source>
        <dbReference type="ARBA" id="ARBA00022475"/>
    </source>
</evidence>
<dbReference type="SUPFAM" id="SSF64383">
    <property type="entry name" value="Cell-division protein ZipA, C-terminal domain"/>
    <property type="match status" value="1"/>
</dbReference>
<dbReference type="InterPro" id="IPR011919">
    <property type="entry name" value="Cell_div_ZipA"/>
</dbReference>
<comment type="function">
    <text evidence="8">Essential cell division protein that stabilizes the FtsZ protofilaments by cross-linking them and that serves as a cytoplasmic membrane anchor for the Z ring. Also required for the recruitment to the septal ring of downstream cell division proteins.</text>
</comment>
<dbReference type="RefSeq" id="WP_116208830.1">
    <property type="nucleotide sequence ID" value="NZ_QUNR01000004.1"/>
</dbReference>
<evidence type="ECO:0000256" key="4">
    <source>
        <dbReference type="ARBA" id="ARBA00022692"/>
    </source>
</evidence>
<protein>
    <recommendedName>
        <fullName evidence="8">Cell division protein ZipA</fullName>
    </recommendedName>
</protein>
<evidence type="ECO:0000259" key="12">
    <source>
        <dbReference type="SMART" id="SM00771"/>
    </source>
</evidence>
<dbReference type="GO" id="GO:0032153">
    <property type="term" value="C:cell division site"/>
    <property type="evidence" value="ECO:0007669"/>
    <property type="project" value="TreeGrafter"/>
</dbReference>
<comment type="caution">
    <text evidence="13">The sequence shown here is derived from an EMBL/GenBank/DDBJ whole genome shotgun (WGS) entry which is preliminary data.</text>
</comment>
<evidence type="ECO:0000256" key="5">
    <source>
        <dbReference type="ARBA" id="ARBA00022989"/>
    </source>
</evidence>
<keyword evidence="1 9" id="KW-1003">Cell membrane</keyword>
<evidence type="ECO:0000256" key="3">
    <source>
        <dbReference type="ARBA" id="ARBA00022618"/>
    </source>
</evidence>
<evidence type="ECO:0000256" key="11">
    <source>
        <dbReference type="SAM" id="Phobius"/>
    </source>
</evidence>
<dbReference type="Proteomes" id="UP000256774">
    <property type="component" value="Unassembled WGS sequence"/>
</dbReference>
<dbReference type="EMBL" id="QUNR01000004">
    <property type="protein sequence ID" value="REH36887.1"/>
    <property type="molecule type" value="Genomic_DNA"/>
</dbReference>
<keyword evidence="14" id="KW-1185">Reference proteome</keyword>
<dbReference type="PANTHER" id="PTHR38685">
    <property type="entry name" value="CELL DIVISION PROTEIN ZIPA"/>
    <property type="match status" value="1"/>
</dbReference>
<dbReference type="Pfam" id="PF04354">
    <property type="entry name" value="ZipA_C"/>
    <property type="match status" value="1"/>
</dbReference>
<dbReference type="OrthoDB" id="7054914at2"/>
<name>A0A3E0H3U7_9GAMM</name>
<keyword evidence="3 8" id="KW-0132">Cell division</keyword>
<evidence type="ECO:0000313" key="13">
    <source>
        <dbReference type="EMBL" id="REH36887.1"/>
    </source>
</evidence>
<feature type="compositionally biased region" description="Basic and acidic residues" evidence="10">
    <location>
        <begin position="61"/>
        <end position="70"/>
    </location>
</feature>
<comment type="similarity">
    <text evidence="8">Belongs to the ZipA family.</text>
</comment>
<keyword evidence="7 8" id="KW-0131">Cell cycle</keyword>
<dbReference type="PANTHER" id="PTHR38685:SF1">
    <property type="entry name" value="CELL DIVISION PROTEIN ZIPA"/>
    <property type="match status" value="1"/>
</dbReference>
<feature type="region of interest" description="Disordered" evidence="10">
    <location>
        <begin position="60"/>
        <end position="90"/>
    </location>
</feature>
<feature type="transmembrane region" description="Helical" evidence="11">
    <location>
        <begin position="6"/>
        <end position="23"/>
    </location>
</feature>
<evidence type="ECO:0000256" key="9">
    <source>
        <dbReference type="RuleBase" id="RU003613"/>
    </source>
</evidence>
<evidence type="ECO:0000256" key="6">
    <source>
        <dbReference type="ARBA" id="ARBA00023136"/>
    </source>
</evidence>
<evidence type="ECO:0000256" key="10">
    <source>
        <dbReference type="SAM" id="MobiDB-lite"/>
    </source>
</evidence>
<evidence type="ECO:0000313" key="14">
    <source>
        <dbReference type="Proteomes" id="UP000256774"/>
    </source>
</evidence>
<keyword evidence="4 9" id="KW-0812">Transmembrane</keyword>
<dbReference type="AlphaFoldDB" id="A0A3E0H3U7"/>
<dbReference type="GO" id="GO:0005886">
    <property type="term" value="C:plasma membrane"/>
    <property type="evidence" value="ECO:0007669"/>
    <property type="project" value="UniProtKB-SubCell"/>
</dbReference>
<dbReference type="InterPro" id="IPR036765">
    <property type="entry name" value="ZipA_FtsZ-bd_C_sf"/>
</dbReference>
<keyword evidence="6 9" id="KW-0472">Membrane</keyword>
<comment type="subcellular location">
    <subcellularLocation>
        <location evidence="9">Cell inner membrane</location>
        <topology evidence="9">Single-pass type I membrane protein</topology>
    </subcellularLocation>
</comment>
<dbReference type="Gene3D" id="3.30.1400.10">
    <property type="entry name" value="ZipA, C-terminal FtsZ-binding domain"/>
    <property type="match status" value="1"/>
</dbReference>
<evidence type="ECO:0000256" key="8">
    <source>
        <dbReference type="RuleBase" id="RU003612"/>
    </source>
</evidence>
<reference evidence="13 14" key="1">
    <citation type="submission" date="2018-08" db="EMBL/GenBank/DDBJ databases">
        <title>Genomic Encyclopedia of Type Strains, Phase IV (KMG-IV): sequencing the most valuable type-strain genomes for metagenomic binning, comparative biology and taxonomic classification.</title>
        <authorList>
            <person name="Goeker M."/>
        </authorList>
    </citation>
    <scope>NUCLEOTIDE SEQUENCE [LARGE SCALE GENOMIC DNA]</scope>
    <source>
        <strain evidence="13 14">DSM 26022</strain>
    </source>
</reference>
<accession>A0A3E0H3U7</accession>
<keyword evidence="5 11" id="KW-1133">Transmembrane helix</keyword>
<evidence type="ECO:0000256" key="7">
    <source>
        <dbReference type="ARBA" id="ARBA00023306"/>
    </source>
</evidence>
<proteinExistence type="inferred from homology"/>
<evidence type="ECO:0000256" key="2">
    <source>
        <dbReference type="ARBA" id="ARBA00022519"/>
    </source>
</evidence>
<feature type="domain" description="ZipA C-terminal FtsZ-binding" evidence="12">
    <location>
        <begin position="159"/>
        <end position="287"/>
    </location>
</feature>
<dbReference type="SMART" id="SM00771">
    <property type="entry name" value="ZipA_C"/>
    <property type="match status" value="1"/>
</dbReference>
<sequence length="296" mass="32818">METQWIHYLIGALIVAGLGFWFWRQRQNRLSLRIEAVPADRIDNTPVDRNEIIGSVRVRARQQDASRSDDVNTSVAAESAKPHIEPTVDAPVPAQPVFKADEAPIEPPAMSPAEPVAEPDDMPVAEQTVALTQEDLFAADETKQDEPSFDGIDDTELAFDRVLSIHVMAREGLMPGRALLEHMLQYGLRYGDMSIFHRHEHPTGQGTILFSLAQAMEPGTFDLDTLARDNVPGVSLFMGLPGFKSVMAYDLMIDTARRLASALNADMLDDRGQILSAGKLADWRDEVAAYDNRQTH</sequence>
<dbReference type="NCBIfam" id="TIGR02205">
    <property type="entry name" value="septum_zipA"/>
    <property type="match status" value="1"/>
</dbReference>
<dbReference type="InterPro" id="IPR007449">
    <property type="entry name" value="ZipA_FtsZ-bd_C"/>
</dbReference>
<dbReference type="GO" id="GO:0000917">
    <property type="term" value="P:division septum assembly"/>
    <property type="evidence" value="ECO:0007669"/>
    <property type="project" value="TreeGrafter"/>
</dbReference>